<dbReference type="KEGG" id="dti:Desti_3312"/>
<gene>
    <name evidence="2" type="ordered locus">Desti_3312</name>
</gene>
<proteinExistence type="predicted"/>
<dbReference type="EMBL" id="CP003360">
    <property type="protein sequence ID" value="AFM25970.1"/>
    <property type="molecule type" value="Genomic_DNA"/>
</dbReference>
<dbReference type="AlphaFoldDB" id="I4C8S9"/>
<feature type="compositionally biased region" description="Polar residues" evidence="1">
    <location>
        <begin position="225"/>
        <end position="249"/>
    </location>
</feature>
<name>I4C8S9_DESTA</name>
<feature type="compositionally biased region" description="Basic and acidic residues" evidence="1">
    <location>
        <begin position="203"/>
        <end position="219"/>
    </location>
</feature>
<protein>
    <submittedName>
        <fullName evidence="2">Uncharacterized protein</fullName>
    </submittedName>
</protein>
<keyword evidence="3" id="KW-1185">Reference proteome</keyword>
<sequence>MPAITSRFRVLNGPNASDLKSLQTSTTPVSRTSRTRRYRFNYSASFGPDLLKAPSEKIGDTIGDLTKQKDDYSVIARPNDPEVRDYMSHVLGGQRALMDEYVQRASREGRSRAGMNVMGGPDLASSLHHDAMKSLASGYSDRFREAIDYNRTTKSTLYQQRRDRAKDLQNLFGIQLSYLSNRQDRQDRMGAFQREDWLRETDRVLSSRDESQKTDESQKLRPLAHSTQKQVVQESSPAVATTQGSAQSDASERTRAAADKRWLELQWRQLLRKMDTQPLHWTRGDQELFDALGIQLGYMTPWKRSFNVKIG</sequence>
<dbReference type="Proteomes" id="UP000006055">
    <property type="component" value="Chromosome"/>
</dbReference>
<organism evidence="2 3">
    <name type="scientific">Desulfomonile tiedjei (strain ATCC 49306 / DSM 6799 / DCB-1)</name>
    <dbReference type="NCBI Taxonomy" id="706587"/>
    <lineage>
        <taxon>Bacteria</taxon>
        <taxon>Pseudomonadati</taxon>
        <taxon>Thermodesulfobacteriota</taxon>
        <taxon>Desulfomonilia</taxon>
        <taxon>Desulfomonilales</taxon>
        <taxon>Desulfomonilaceae</taxon>
        <taxon>Desulfomonile</taxon>
    </lineage>
</organism>
<dbReference type="STRING" id="706587.Desti_3312"/>
<evidence type="ECO:0000313" key="3">
    <source>
        <dbReference type="Proteomes" id="UP000006055"/>
    </source>
</evidence>
<feature type="region of interest" description="Disordered" evidence="1">
    <location>
        <begin position="203"/>
        <end position="255"/>
    </location>
</feature>
<evidence type="ECO:0000256" key="1">
    <source>
        <dbReference type="SAM" id="MobiDB-lite"/>
    </source>
</evidence>
<evidence type="ECO:0000313" key="2">
    <source>
        <dbReference type="EMBL" id="AFM25970.1"/>
    </source>
</evidence>
<accession>I4C8S9</accession>
<dbReference type="RefSeq" id="WP_014811104.1">
    <property type="nucleotide sequence ID" value="NC_018025.1"/>
</dbReference>
<reference evidence="3" key="1">
    <citation type="submission" date="2012-06" db="EMBL/GenBank/DDBJ databases">
        <title>Complete sequence of chromosome of Desulfomonile tiedjei DSM 6799.</title>
        <authorList>
            <person name="Lucas S."/>
            <person name="Copeland A."/>
            <person name="Lapidus A."/>
            <person name="Glavina del Rio T."/>
            <person name="Dalin E."/>
            <person name="Tice H."/>
            <person name="Bruce D."/>
            <person name="Goodwin L."/>
            <person name="Pitluck S."/>
            <person name="Peters L."/>
            <person name="Ovchinnikova G."/>
            <person name="Zeytun A."/>
            <person name="Lu M."/>
            <person name="Kyrpides N."/>
            <person name="Mavromatis K."/>
            <person name="Ivanova N."/>
            <person name="Brettin T."/>
            <person name="Detter J.C."/>
            <person name="Han C."/>
            <person name="Larimer F."/>
            <person name="Land M."/>
            <person name="Hauser L."/>
            <person name="Markowitz V."/>
            <person name="Cheng J.-F."/>
            <person name="Hugenholtz P."/>
            <person name="Woyke T."/>
            <person name="Wu D."/>
            <person name="Spring S."/>
            <person name="Schroeder M."/>
            <person name="Brambilla E."/>
            <person name="Klenk H.-P."/>
            <person name="Eisen J.A."/>
        </authorList>
    </citation>
    <scope>NUCLEOTIDE SEQUENCE [LARGE SCALE GENOMIC DNA]</scope>
    <source>
        <strain evidence="3">ATCC 49306 / DSM 6799 / DCB-1</strain>
    </source>
</reference>
<dbReference type="HOGENOM" id="CLU_893509_0_0_7"/>